<evidence type="ECO:0000313" key="2">
    <source>
        <dbReference type="Proteomes" id="UP000026915"/>
    </source>
</evidence>
<evidence type="ECO:0000313" key="1">
    <source>
        <dbReference type="EMBL" id="EOY08729.1"/>
    </source>
</evidence>
<dbReference type="EMBL" id="CM001883">
    <property type="protein sequence ID" value="EOY08729.1"/>
    <property type="molecule type" value="Genomic_DNA"/>
</dbReference>
<accession>A0A061F2K8</accession>
<dbReference type="InParanoid" id="A0A061F2K8"/>
<gene>
    <name evidence="1" type="ORF">TCM_023829</name>
</gene>
<name>A0A061F2K8_THECC</name>
<reference evidence="1 2" key="1">
    <citation type="journal article" date="2013" name="Genome Biol.">
        <title>The genome sequence of the most widely cultivated cacao type and its use to identify candidate genes regulating pod color.</title>
        <authorList>
            <person name="Motamayor J.C."/>
            <person name="Mockaitis K."/>
            <person name="Schmutz J."/>
            <person name="Haiminen N."/>
            <person name="Iii D.L."/>
            <person name="Cornejo O."/>
            <person name="Findley S.D."/>
            <person name="Zheng P."/>
            <person name="Utro F."/>
            <person name="Royaert S."/>
            <person name="Saski C."/>
            <person name="Jenkins J."/>
            <person name="Podicheti R."/>
            <person name="Zhao M."/>
            <person name="Scheffler B.E."/>
            <person name="Stack J.C."/>
            <person name="Feltus F.A."/>
            <person name="Mustiga G.M."/>
            <person name="Amores F."/>
            <person name="Phillips W."/>
            <person name="Marelli J.P."/>
            <person name="May G.D."/>
            <person name="Shapiro H."/>
            <person name="Ma J."/>
            <person name="Bustamante C.D."/>
            <person name="Schnell R.J."/>
            <person name="Main D."/>
            <person name="Gilbert D."/>
            <person name="Parida L."/>
            <person name="Kuhn D.N."/>
        </authorList>
    </citation>
    <scope>NUCLEOTIDE SEQUENCE [LARGE SCALE GENOMIC DNA]</scope>
    <source>
        <strain evidence="2">cv. Matina 1-6</strain>
    </source>
</reference>
<dbReference type="PANTHER" id="PTHR33710:SF64">
    <property type="entry name" value="ENDONUCLEASE_EXONUCLEASE_PHOSPHATASE DOMAIN-CONTAINING PROTEIN"/>
    <property type="match status" value="1"/>
</dbReference>
<dbReference type="Gramene" id="EOY08729">
    <property type="protein sequence ID" value="EOY08729"/>
    <property type="gene ID" value="TCM_023829"/>
</dbReference>
<protein>
    <recommendedName>
        <fullName evidence="3">Endonuclease/exonuclease/phosphatase domain-containing protein</fullName>
    </recommendedName>
</protein>
<dbReference type="SUPFAM" id="SSF56219">
    <property type="entry name" value="DNase I-like"/>
    <property type="match status" value="1"/>
</dbReference>
<dbReference type="Proteomes" id="UP000026915">
    <property type="component" value="Chromosome 5"/>
</dbReference>
<dbReference type="HOGENOM" id="CLU_2659501_0_0_1"/>
<dbReference type="InterPro" id="IPR036691">
    <property type="entry name" value="Endo/exonu/phosph_ase_sf"/>
</dbReference>
<keyword evidence="2" id="KW-1185">Reference proteome</keyword>
<dbReference type="PANTHER" id="PTHR33710">
    <property type="entry name" value="BNAC02G09200D PROTEIN"/>
    <property type="match status" value="1"/>
</dbReference>
<dbReference type="Gene3D" id="3.60.10.10">
    <property type="entry name" value="Endonuclease/exonuclease/phosphatase"/>
    <property type="match status" value="1"/>
</dbReference>
<proteinExistence type="predicted"/>
<evidence type="ECO:0008006" key="3">
    <source>
        <dbReference type="Google" id="ProtNLM"/>
    </source>
</evidence>
<dbReference type="OMA" id="CANFTWS"/>
<dbReference type="AlphaFoldDB" id="A0A061F2K8"/>
<sequence>MALFSNFINIVELVDLPLSGGLFTWSDNRDDPTKCRLDRFLLSSKIVLQFPSLVQKVLPRSTSSHNPISLAVDHLN</sequence>
<organism evidence="1 2">
    <name type="scientific">Theobroma cacao</name>
    <name type="common">Cacao</name>
    <name type="synonym">Cocoa</name>
    <dbReference type="NCBI Taxonomy" id="3641"/>
    <lineage>
        <taxon>Eukaryota</taxon>
        <taxon>Viridiplantae</taxon>
        <taxon>Streptophyta</taxon>
        <taxon>Embryophyta</taxon>
        <taxon>Tracheophyta</taxon>
        <taxon>Spermatophyta</taxon>
        <taxon>Magnoliopsida</taxon>
        <taxon>eudicotyledons</taxon>
        <taxon>Gunneridae</taxon>
        <taxon>Pentapetalae</taxon>
        <taxon>rosids</taxon>
        <taxon>malvids</taxon>
        <taxon>Malvales</taxon>
        <taxon>Malvaceae</taxon>
        <taxon>Byttnerioideae</taxon>
        <taxon>Theobroma</taxon>
    </lineage>
</organism>